<proteinExistence type="predicted"/>
<dbReference type="AlphaFoldDB" id="A0A9P6AG88"/>
<organism evidence="2 3">
    <name type="scientific">Hydnum rufescens UP504</name>
    <dbReference type="NCBI Taxonomy" id="1448309"/>
    <lineage>
        <taxon>Eukaryota</taxon>
        <taxon>Fungi</taxon>
        <taxon>Dikarya</taxon>
        <taxon>Basidiomycota</taxon>
        <taxon>Agaricomycotina</taxon>
        <taxon>Agaricomycetes</taxon>
        <taxon>Cantharellales</taxon>
        <taxon>Hydnaceae</taxon>
        <taxon>Hydnum</taxon>
    </lineage>
</organism>
<gene>
    <name evidence="2" type="ORF">BS47DRAFT_632239</name>
</gene>
<feature type="region of interest" description="Disordered" evidence="1">
    <location>
        <begin position="242"/>
        <end position="265"/>
    </location>
</feature>
<comment type="caution">
    <text evidence="2">The sequence shown here is derived from an EMBL/GenBank/DDBJ whole genome shotgun (WGS) entry which is preliminary data.</text>
</comment>
<accession>A0A9P6AG88</accession>
<dbReference type="SUPFAM" id="SSF81383">
    <property type="entry name" value="F-box domain"/>
    <property type="match status" value="1"/>
</dbReference>
<sequence length="265" mass="29684">MQSPPQTPRRGKRQTRDESEWEDADSSSPSQGSPTKRKKLWTEPQSPPLTPVKVNSKVLVWRDIPQWEDDRCPFFDLPVEILDKITSTSSHLELCDYVALSGVSRMIRALFTAEVWKALLLNTCTFPCAIRHGYNSCVDRIWSTGWLAGHAKNPFEIPDDRDVGACPEREALTTAALKTLKYRRSPNSHHHCAPEMWLFPEAAVYRMALMTHGGPFGHEAYLKKVAETAAKAKATKEANRAIFDQGPTHSQAPGAGSAELYPDKQ</sequence>
<dbReference type="OrthoDB" id="68328at2759"/>
<evidence type="ECO:0000313" key="3">
    <source>
        <dbReference type="Proteomes" id="UP000886523"/>
    </source>
</evidence>
<dbReference type="EMBL" id="MU129205">
    <property type="protein sequence ID" value="KAF9504659.1"/>
    <property type="molecule type" value="Genomic_DNA"/>
</dbReference>
<dbReference type="InterPro" id="IPR036047">
    <property type="entry name" value="F-box-like_dom_sf"/>
</dbReference>
<protein>
    <recommendedName>
        <fullName evidence="4">F-box domain-containing protein</fullName>
    </recommendedName>
</protein>
<evidence type="ECO:0000313" key="2">
    <source>
        <dbReference type="EMBL" id="KAF9504659.1"/>
    </source>
</evidence>
<name>A0A9P6AG88_9AGAM</name>
<reference evidence="2" key="1">
    <citation type="journal article" date="2020" name="Nat. Commun.">
        <title>Large-scale genome sequencing of mycorrhizal fungi provides insights into the early evolution of symbiotic traits.</title>
        <authorList>
            <person name="Miyauchi S."/>
            <person name="Kiss E."/>
            <person name="Kuo A."/>
            <person name="Drula E."/>
            <person name="Kohler A."/>
            <person name="Sanchez-Garcia M."/>
            <person name="Morin E."/>
            <person name="Andreopoulos B."/>
            <person name="Barry K.W."/>
            <person name="Bonito G."/>
            <person name="Buee M."/>
            <person name="Carver A."/>
            <person name="Chen C."/>
            <person name="Cichocki N."/>
            <person name="Clum A."/>
            <person name="Culley D."/>
            <person name="Crous P.W."/>
            <person name="Fauchery L."/>
            <person name="Girlanda M."/>
            <person name="Hayes R.D."/>
            <person name="Keri Z."/>
            <person name="LaButti K."/>
            <person name="Lipzen A."/>
            <person name="Lombard V."/>
            <person name="Magnuson J."/>
            <person name="Maillard F."/>
            <person name="Murat C."/>
            <person name="Nolan M."/>
            <person name="Ohm R.A."/>
            <person name="Pangilinan J."/>
            <person name="Pereira M.F."/>
            <person name="Perotto S."/>
            <person name="Peter M."/>
            <person name="Pfister S."/>
            <person name="Riley R."/>
            <person name="Sitrit Y."/>
            <person name="Stielow J.B."/>
            <person name="Szollosi G."/>
            <person name="Zifcakova L."/>
            <person name="Stursova M."/>
            <person name="Spatafora J.W."/>
            <person name="Tedersoo L."/>
            <person name="Vaario L.M."/>
            <person name="Yamada A."/>
            <person name="Yan M."/>
            <person name="Wang P."/>
            <person name="Xu J."/>
            <person name="Bruns T."/>
            <person name="Baldrian P."/>
            <person name="Vilgalys R."/>
            <person name="Dunand C."/>
            <person name="Henrissat B."/>
            <person name="Grigoriev I.V."/>
            <person name="Hibbett D."/>
            <person name="Nagy L.G."/>
            <person name="Martin F.M."/>
        </authorList>
    </citation>
    <scope>NUCLEOTIDE SEQUENCE</scope>
    <source>
        <strain evidence="2">UP504</strain>
    </source>
</reference>
<evidence type="ECO:0008006" key="4">
    <source>
        <dbReference type="Google" id="ProtNLM"/>
    </source>
</evidence>
<keyword evidence="3" id="KW-1185">Reference proteome</keyword>
<feature type="region of interest" description="Disordered" evidence="1">
    <location>
        <begin position="1"/>
        <end position="48"/>
    </location>
</feature>
<dbReference type="Proteomes" id="UP000886523">
    <property type="component" value="Unassembled WGS sequence"/>
</dbReference>
<evidence type="ECO:0000256" key="1">
    <source>
        <dbReference type="SAM" id="MobiDB-lite"/>
    </source>
</evidence>